<dbReference type="RefSeq" id="XP_001586614.1">
    <property type="nucleotide sequence ID" value="XM_001586564.1"/>
</dbReference>
<dbReference type="AlphaFoldDB" id="A0A1D9Q6R6"/>
<proteinExistence type="predicted"/>
<evidence type="ECO:0000313" key="3">
    <source>
        <dbReference type="Proteomes" id="UP000177798"/>
    </source>
</evidence>
<dbReference type="FunFam" id="3.10.129.10:FF:000083">
    <property type="entry name" value="Thioesterase/thiol ester dehydrase-isomerase"/>
    <property type="match status" value="1"/>
</dbReference>
<reference evidence="3" key="1">
    <citation type="journal article" date="2017" name="Genome Biol. Evol.">
        <title>The complete genome sequence of the phytopathogenic fungus Sclerotinia sclerotiorum reveals insights into the genome architecture of broad host range pathogens.</title>
        <authorList>
            <person name="Derbyshire M."/>
            <person name="Denton-Giles M."/>
            <person name="Hegedus D."/>
            <person name="Seifbarghy S."/>
            <person name="Rollins J."/>
            <person name="van Kan J."/>
            <person name="Seidl M.F."/>
            <person name="Faino L."/>
            <person name="Mbengue M."/>
            <person name="Navaud O."/>
            <person name="Raffaele S."/>
            <person name="Hammond-Kosack K."/>
            <person name="Heard S."/>
            <person name="Oliver R."/>
        </authorList>
    </citation>
    <scope>NUCLEOTIDE SEQUENCE [LARGE SCALE GENOMIC DNA]</scope>
    <source>
        <strain evidence="3">ATCC 18683 / 1980 / Ss-1</strain>
    </source>
</reference>
<accession>A0A1D9Q6R6</accession>
<dbReference type="Proteomes" id="UP000177798">
    <property type="component" value="Chromosome 6"/>
</dbReference>
<dbReference type="PANTHER" id="PTHR31793:SF39">
    <property type="entry name" value="THIOESTERASE_THIOL ESTER DEHYDRASE-ISOMERASE"/>
    <property type="match status" value="1"/>
</dbReference>
<evidence type="ECO:0008006" key="4">
    <source>
        <dbReference type="Google" id="ProtNLM"/>
    </source>
</evidence>
<gene>
    <name evidence="2" type="ORF">sscle_06g053590</name>
</gene>
<feature type="coiled-coil region" evidence="1">
    <location>
        <begin position="237"/>
        <end position="264"/>
    </location>
</feature>
<dbReference type="Gene3D" id="3.10.129.10">
    <property type="entry name" value="Hotdog Thioesterase"/>
    <property type="match status" value="1"/>
</dbReference>
<dbReference type="InterPro" id="IPR050563">
    <property type="entry name" value="4-hydroxybenzoyl-CoA_TE"/>
</dbReference>
<dbReference type="InterPro" id="IPR029069">
    <property type="entry name" value="HotDog_dom_sf"/>
</dbReference>
<dbReference type="OMA" id="KFPMTWP"/>
<protein>
    <recommendedName>
        <fullName evidence="4">Thioesterase domain-containing protein</fullName>
    </recommendedName>
</protein>
<sequence>MPPRLHHLPTRPFTSVRSPVLKRFESTVERQPDSNSNSRWLSTIKARIGKCIMFGMSREQARDAGNILEILGRDWRELVAGRLGYLVDKNRAGLTRHKVVWGEMDCMKHVNNVMYIRYAESARVNWTQNYAIHIDPQNKDKWRQLCTPEGYGMILRSIHTTYLFPMTWPDHISVYHKLSHQPKSEAEFSFKLDVLIMSELHQRSAARCVEDIVTYDYKNGKKEGLQPWLLDAFAKTWEEQNIAMANARKKIENIEEKVRRLEIETWDREDAVEDMGTANRI</sequence>
<organism evidence="2 3">
    <name type="scientific">Sclerotinia sclerotiorum (strain ATCC 18683 / 1980 / Ss-1)</name>
    <name type="common">White mold</name>
    <name type="synonym">Whetzelinia sclerotiorum</name>
    <dbReference type="NCBI Taxonomy" id="665079"/>
    <lineage>
        <taxon>Eukaryota</taxon>
        <taxon>Fungi</taxon>
        <taxon>Dikarya</taxon>
        <taxon>Ascomycota</taxon>
        <taxon>Pezizomycotina</taxon>
        <taxon>Leotiomycetes</taxon>
        <taxon>Helotiales</taxon>
        <taxon>Sclerotiniaceae</taxon>
        <taxon>Sclerotinia</taxon>
    </lineage>
</organism>
<evidence type="ECO:0000256" key="1">
    <source>
        <dbReference type="SAM" id="Coils"/>
    </source>
</evidence>
<dbReference type="EMBL" id="CP017819">
    <property type="protein sequence ID" value="APA10589.1"/>
    <property type="molecule type" value="Genomic_DNA"/>
</dbReference>
<dbReference type="Pfam" id="PF13279">
    <property type="entry name" value="4HBT_2"/>
    <property type="match status" value="1"/>
</dbReference>
<dbReference type="KEGG" id="ssl:SS1G_12601"/>
<dbReference type="VEuPathDB" id="FungiDB:sscle_06g053590"/>
<dbReference type="PANTHER" id="PTHR31793">
    <property type="entry name" value="4-HYDROXYBENZOYL-COA THIOESTERASE FAMILY MEMBER"/>
    <property type="match status" value="1"/>
</dbReference>
<name>A0A1D9Q6R6_SCLS1</name>
<dbReference type="CDD" id="cd00586">
    <property type="entry name" value="4HBT"/>
    <property type="match status" value="1"/>
</dbReference>
<evidence type="ECO:0000313" key="2">
    <source>
        <dbReference type="EMBL" id="APA10589.1"/>
    </source>
</evidence>
<dbReference type="SUPFAM" id="SSF54637">
    <property type="entry name" value="Thioesterase/thiol ester dehydrase-isomerase"/>
    <property type="match status" value="1"/>
</dbReference>
<keyword evidence="1" id="KW-0175">Coiled coil</keyword>
<dbReference type="OrthoDB" id="5538558at2759"/>